<evidence type="ECO:0000313" key="1">
    <source>
        <dbReference type="EMBL" id="SEG60341.1"/>
    </source>
</evidence>
<proteinExistence type="predicted"/>
<keyword evidence="2" id="KW-1185">Reference proteome</keyword>
<gene>
    <name evidence="1" type="ORF">SAMN05421877_110119</name>
</gene>
<dbReference type="Proteomes" id="UP000236731">
    <property type="component" value="Unassembled WGS sequence"/>
</dbReference>
<accession>A0A1H6BHX2</accession>
<sequence length="64" mass="7575">MNRIIDVLVRVLETLGTAPVKFPAKLLEGAKYLSFTLSVLKQILEMQKGYKKRRNERENRFLYF</sequence>
<protein>
    <submittedName>
        <fullName evidence="1">Uncharacterized protein</fullName>
    </submittedName>
</protein>
<name>A0A1H6BHX2_9SPHI</name>
<dbReference type="EMBL" id="FNUT01000010">
    <property type="protein sequence ID" value="SEG60341.1"/>
    <property type="molecule type" value="Genomic_DNA"/>
</dbReference>
<dbReference type="AlphaFoldDB" id="A0A1H6BHX2"/>
<reference evidence="2" key="1">
    <citation type="submission" date="2016-10" db="EMBL/GenBank/DDBJ databases">
        <authorList>
            <person name="Varghese N."/>
            <person name="Submissions S."/>
        </authorList>
    </citation>
    <scope>NUCLEOTIDE SEQUENCE [LARGE SCALE GENOMIC DNA]</scope>
    <source>
        <strain evidence="2">DSM 22361</strain>
    </source>
</reference>
<evidence type="ECO:0000313" key="2">
    <source>
        <dbReference type="Proteomes" id="UP000236731"/>
    </source>
</evidence>
<organism evidence="1 2">
    <name type="scientific">Sphingobacterium lactis</name>
    <dbReference type="NCBI Taxonomy" id="797291"/>
    <lineage>
        <taxon>Bacteria</taxon>
        <taxon>Pseudomonadati</taxon>
        <taxon>Bacteroidota</taxon>
        <taxon>Sphingobacteriia</taxon>
        <taxon>Sphingobacteriales</taxon>
        <taxon>Sphingobacteriaceae</taxon>
        <taxon>Sphingobacterium</taxon>
    </lineage>
</organism>
<dbReference type="RefSeq" id="WP_103907243.1">
    <property type="nucleotide sequence ID" value="NZ_CP049246.1"/>
</dbReference>